<keyword evidence="8" id="KW-1185">Reference proteome</keyword>
<feature type="compositionally biased region" description="Polar residues" evidence="5">
    <location>
        <begin position="317"/>
        <end position="332"/>
    </location>
</feature>
<evidence type="ECO:0000256" key="2">
    <source>
        <dbReference type="ARBA" id="ARBA00022737"/>
    </source>
</evidence>
<feature type="compositionally biased region" description="Pro residues" evidence="5">
    <location>
        <begin position="589"/>
        <end position="602"/>
    </location>
</feature>
<feature type="domain" description="EF-hand" evidence="6">
    <location>
        <begin position="645"/>
        <end position="680"/>
    </location>
</feature>
<proteinExistence type="predicted"/>
<dbReference type="PROSITE" id="PS00018">
    <property type="entry name" value="EF_HAND_1"/>
    <property type="match status" value="5"/>
</dbReference>
<dbReference type="InterPro" id="IPR051581">
    <property type="entry name" value="Ca-bind"/>
</dbReference>
<feature type="coiled-coil region" evidence="4">
    <location>
        <begin position="341"/>
        <end position="380"/>
    </location>
</feature>
<evidence type="ECO:0000256" key="4">
    <source>
        <dbReference type="SAM" id="Coils"/>
    </source>
</evidence>
<gene>
    <name evidence="7" type="ORF">Ae201684_011645</name>
</gene>
<dbReference type="PROSITE" id="PS50222">
    <property type="entry name" value="EF_HAND_2"/>
    <property type="match status" value="5"/>
</dbReference>
<comment type="caution">
    <text evidence="7">The sequence shown here is derived from an EMBL/GenBank/DDBJ whole genome shotgun (WGS) entry which is preliminary data.</text>
</comment>
<feature type="domain" description="EF-hand" evidence="6">
    <location>
        <begin position="843"/>
        <end position="878"/>
    </location>
</feature>
<dbReference type="VEuPathDB" id="FungiDB:AeMF1_000615"/>
<dbReference type="SUPFAM" id="SSF47473">
    <property type="entry name" value="EF-hand"/>
    <property type="match status" value="2"/>
</dbReference>
<dbReference type="PANTHER" id="PTHR34524">
    <property type="entry name" value="CALCYPHOSIN"/>
    <property type="match status" value="1"/>
</dbReference>
<dbReference type="SMART" id="SM00054">
    <property type="entry name" value="EFh"/>
    <property type="match status" value="8"/>
</dbReference>
<evidence type="ECO:0000313" key="8">
    <source>
        <dbReference type="Proteomes" id="UP000481153"/>
    </source>
</evidence>
<feature type="coiled-coil region" evidence="4">
    <location>
        <begin position="454"/>
        <end position="481"/>
    </location>
</feature>
<dbReference type="Gene3D" id="1.10.238.10">
    <property type="entry name" value="EF-hand"/>
    <property type="match status" value="4"/>
</dbReference>
<dbReference type="EMBL" id="VJMJ01000147">
    <property type="protein sequence ID" value="KAF0731100.1"/>
    <property type="molecule type" value="Genomic_DNA"/>
</dbReference>
<dbReference type="CDD" id="cd00051">
    <property type="entry name" value="EFh"/>
    <property type="match status" value="2"/>
</dbReference>
<feature type="domain" description="EF-hand" evidence="6">
    <location>
        <begin position="965"/>
        <end position="1000"/>
    </location>
</feature>
<dbReference type="Pfam" id="PF13833">
    <property type="entry name" value="EF-hand_8"/>
    <property type="match status" value="2"/>
</dbReference>
<feature type="domain" description="EF-hand" evidence="6">
    <location>
        <begin position="1011"/>
        <end position="1046"/>
    </location>
</feature>
<dbReference type="Pfam" id="PF13202">
    <property type="entry name" value="EF-hand_5"/>
    <property type="match status" value="1"/>
</dbReference>
<evidence type="ECO:0000259" key="6">
    <source>
        <dbReference type="PROSITE" id="PS50222"/>
    </source>
</evidence>
<dbReference type="InterPro" id="IPR018247">
    <property type="entry name" value="EF_Hand_1_Ca_BS"/>
</dbReference>
<dbReference type="Pfam" id="PF13815">
    <property type="entry name" value="Dzip-like_N"/>
    <property type="match status" value="1"/>
</dbReference>
<dbReference type="PANTHER" id="PTHR34524:SF6">
    <property type="entry name" value="CALCYPHOSINE LIKE"/>
    <property type="match status" value="1"/>
</dbReference>
<feature type="region of interest" description="Disordered" evidence="5">
    <location>
        <begin position="306"/>
        <end position="339"/>
    </location>
</feature>
<sequence>MDARRTTACVTVRSASGLSTVYRNPFLKFTYEKPSSGKRISSKSPVGEVIHVSGTNTSLATWSEAIVCVPKEASPLNIELWNAFPQHDIYLGVVHIPLTSNEPTEIGPSWFAVNSASYCGVRYLPINLEVIITYTQSVQSFPTSTTKSSVIDPTFQFKVPSRDIDWSRIAAANIQEIFFMGNVDKLSEFHEDILYGNTLSSLDMVIDKNYEKAFQMCQYSSQYLDSCITLLNQRCSNYLSNRELLLEQYHNLERCRDDNKRTLRQLKKQSTECDSLLRAYEAISNTLPQVPCATQERGNVVPQSFEPKEDILPQPTPQHALSSPTVASTVQAESPPKPPMLMSYEERIEQYRLAKEANRAERIAAEKQRLIEIMAEQTKQREWKEKLKLDDQAILHNNARCVQAWFSHITFQRRYRRKLQINSAAVTLQRLARQRLAKLAYKRRQEERRQELHITSTRDEQQRIQDEIVEEQKKKQEEREMEPVLLLWSDIQIAFQRARRLGANSFEFFDTRQQGQVDRATFRNQLRRIGFDVPRQVVRRLIRLIHSRNGIQTDRLVITSEQFMRAFDLDMIEPQAPAEVAPSNVPEAPVSPDPPASPPPEPIKSHIAPPTLNSVEGICLSFRNLRQSILDAARKRFGGGHSFASLRAALSKLFESFDSEGTGEVPIADFKTCMEETMGITVDYWEWIRECFDADGNGTFNIAEFVAFSFADSTTDEMGVLGYQLRDAILSRVKLARKDATTLEDAVRSVFYPAFERIDEAPFAQFCHVLDQLQLGFTLGQLSRLVLRLDQDKNHLISLDELLRWLKLRSDAPKNTTAPSTISDNSAAVKNLRLQLLKLAGGSSLDAIKALFERIDRDGSGQVSSAELHKFLAAPNLPLSTVEMAVACMDLSLNGVVSKSEFITFCSDKTASDEEEVGVLVEQCREKILKQKGEEALQEWFDGLGQQGKVRTSELKRCFKALVHLTDRALDAVVRRLDRDSSGWITDKEFRDWLRPVRDIEVLLELVEQNPKLQAATDFISVFDLDGNGAVGIEEFHAGLKRYSIQVTKEEAAALLKEYDVDADGVLSANELRGIVEACNSDDFGSPSASTKYDEDFE</sequence>
<dbReference type="Proteomes" id="UP000481153">
    <property type="component" value="Unassembled WGS sequence"/>
</dbReference>
<feature type="domain" description="EF-hand" evidence="6">
    <location>
        <begin position="1047"/>
        <end position="1082"/>
    </location>
</feature>
<dbReference type="GO" id="GO:0005509">
    <property type="term" value="F:calcium ion binding"/>
    <property type="evidence" value="ECO:0007669"/>
    <property type="project" value="InterPro"/>
</dbReference>
<name>A0A6G0WUG1_9STRA</name>
<protein>
    <recommendedName>
        <fullName evidence="6">EF-hand domain-containing protein</fullName>
    </recommendedName>
</protein>
<evidence type="ECO:0000313" key="7">
    <source>
        <dbReference type="EMBL" id="KAF0731100.1"/>
    </source>
</evidence>
<keyword evidence="3" id="KW-0106">Calcium</keyword>
<accession>A0A6G0WUG1</accession>
<evidence type="ECO:0000256" key="1">
    <source>
        <dbReference type="ARBA" id="ARBA00022723"/>
    </source>
</evidence>
<keyword evidence="4" id="KW-0175">Coiled coil</keyword>
<dbReference type="InterPro" id="IPR011992">
    <property type="entry name" value="EF-hand-dom_pair"/>
</dbReference>
<dbReference type="AlphaFoldDB" id="A0A6G0WUG1"/>
<dbReference type="Pfam" id="PF13499">
    <property type="entry name" value="EF-hand_7"/>
    <property type="match status" value="1"/>
</dbReference>
<evidence type="ECO:0000256" key="5">
    <source>
        <dbReference type="SAM" id="MobiDB-lite"/>
    </source>
</evidence>
<feature type="region of interest" description="Disordered" evidence="5">
    <location>
        <begin position="578"/>
        <end position="606"/>
    </location>
</feature>
<reference evidence="7 8" key="1">
    <citation type="submission" date="2019-07" db="EMBL/GenBank/DDBJ databases">
        <title>Genomics analysis of Aphanomyces spp. identifies a new class of oomycete effector associated with host adaptation.</title>
        <authorList>
            <person name="Gaulin E."/>
        </authorList>
    </citation>
    <scope>NUCLEOTIDE SEQUENCE [LARGE SCALE GENOMIC DNA]</scope>
    <source>
        <strain evidence="7 8">ATCC 201684</strain>
    </source>
</reference>
<keyword evidence="2" id="KW-0677">Repeat</keyword>
<evidence type="ECO:0000256" key="3">
    <source>
        <dbReference type="ARBA" id="ARBA00022837"/>
    </source>
</evidence>
<dbReference type="InterPro" id="IPR002048">
    <property type="entry name" value="EF_hand_dom"/>
</dbReference>
<keyword evidence="1" id="KW-0479">Metal-binding</keyword>
<organism evidence="7 8">
    <name type="scientific">Aphanomyces euteiches</name>
    <dbReference type="NCBI Taxonomy" id="100861"/>
    <lineage>
        <taxon>Eukaryota</taxon>
        <taxon>Sar</taxon>
        <taxon>Stramenopiles</taxon>
        <taxon>Oomycota</taxon>
        <taxon>Saprolegniomycetes</taxon>
        <taxon>Saprolegniales</taxon>
        <taxon>Verrucalvaceae</taxon>
        <taxon>Aphanomyces</taxon>
    </lineage>
</organism>
<dbReference type="PROSITE" id="PS50096">
    <property type="entry name" value="IQ"/>
    <property type="match status" value="1"/>
</dbReference>
<dbReference type="InterPro" id="IPR032714">
    <property type="entry name" value="DZIP1_N"/>
</dbReference>